<feature type="compositionally biased region" description="Low complexity" evidence="1">
    <location>
        <begin position="28"/>
        <end position="37"/>
    </location>
</feature>
<proteinExistence type="predicted"/>
<dbReference type="Proteomes" id="UP000694725">
    <property type="component" value="Unplaced"/>
</dbReference>
<feature type="compositionally biased region" description="Basic residues" evidence="1">
    <location>
        <begin position="41"/>
        <end position="55"/>
    </location>
</feature>
<evidence type="ECO:0000313" key="2">
    <source>
        <dbReference type="Ensembl" id="ENSSSCP00065011364.1"/>
    </source>
</evidence>
<feature type="region of interest" description="Disordered" evidence="1">
    <location>
        <begin position="1"/>
        <end position="69"/>
    </location>
</feature>
<feature type="region of interest" description="Disordered" evidence="1">
    <location>
        <begin position="128"/>
        <end position="158"/>
    </location>
</feature>
<protein>
    <submittedName>
        <fullName evidence="2">Pregnancy up-regulated nonubiquitous CaM kinase</fullName>
    </submittedName>
</protein>
<sequence>MSDQGGRRGAGRRSIALQGALQRRGRPRSATARSAAGGRQGRARRGRARRGRGRQARAGGSARGSRRQATLRLRFGSRHAAAQETDGGHQQRLRDPGEARLVSVCGRECECVCECECVNGGDGVGPGRPPHRLQLGGAPPPLCSPSPSPRLSPSLPASPSVAGALSQRWCWRRSGALRTLSPSSASPRRPFEARRPWWRTRSRCSAGSATPTSWLWRMSTRALPTSTWPWSW</sequence>
<name>A0A8D1XU21_PIG</name>
<reference evidence="2" key="1">
    <citation type="submission" date="2025-08" db="UniProtKB">
        <authorList>
            <consortium name="Ensembl"/>
        </authorList>
    </citation>
    <scope>IDENTIFICATION</scope>
</reference>
<dbReference type="AlphaFoldDB" id="A0A8D1XU21"/>
<evidence type="ECO:0000256" key="1">
    <source>
        <dbReference type="SAM" id="MobiDB-lite"/>
    </source>
</evidence>
<dbReference type="Ensembl" id="ENSSSCT00065027702.1">
    <property type="protein sequence ID" value="ENSSSCP00065011364.1"/>
    <property type="gene ID" value="ENSSSCG00065020802.1"/>
</dbReference>
<gene>
    <name evidence="2" type="primary">PNCK</name>
</gene>
<evidence type="ECO:0000313" key="3">
    <source>
        <dbReference type="Proteomes" id="UP000694725"/>
    </source>
</evidence>
<accession>A0A8D1XU21</accession>
<feature type="compositionally biased region" description="Pro residues" evidence="1">
    <location>
        <begin position="138"/>
        <end position="150"/>
    </location>
</feature>
<organism evidence="2 3">
    <name type="scientific">Sus scrofa</name>
    <name type="common">Pig</name>
    <dbReference type="NCBI Taxonomy" id="9823"/>
    <lineage>
        <taxon>Eukaryota</taxon>
        <taxon>Metazoa</taxon>
        <taxon>Chordata</taxon>
        <taxon>Craniata</taxon>
        <taxon>Vertebrata</taxon>
        <taxon>Euteleostomi</taxon>
        <taxon>Mammalia</taxon>
        <taxon>Eutheria</taxon>
        <taxon>Laurasiatheria</taxon>
        <taxon>Artiodactyla</taxon>
        <taxon>Suina</taxon>
        <taxon>Suidae</taxon>
        <taxon>Sus</taxon>
    </lineage>
</organism>